<proteinExistence type="predicted"/>
<dbReference type="AlphaFoldDB" id="A0A3G8JJ80"/>
<accession>A0A3G8JJ80</accession>
<protein>
    <submittedName>
        <fullName evidence="2">Uncharacterized protein</fullName>
    </submittedName>
</protein>
<sequence length="151" mass="16129">MSTMVDRIERNKDLVQEVVESTATHVGRIATIITTAVADVAREVGDLFTDGFEMRDAARKARMDEQRGILDAELADPESEAEPSITAGAEALSAPAPTATTDEVEVEDTAEVGAAVTPDARDSERDVEDIPQPSVPVSPEVEAEIESEYDG</sequence>
<evidence type="ECO:0000313" key="2">
    <source>
        <dbReference type="EMBL" id="AZG45084.1"/>
    </source>
</evidence>
<name>A0A3G8JJ80_9ACTN</name>
<dbReference type="KEGG" id="gom:D7316_01677"/>
<dbReference type="EMBL" id="CP033972">
    <property type="protein sequence ID" value="AZG45084.1"/>
    <property type="molecule type" value="Genomic_DNA"/>
</dbReference>
<reference evidence="2 3" key="1">
    <citation type="submission" date="2018-11" db="EMBL/GenBank/DDBJ databases">
        <title>Gordonia insulae sp. nov., isolated from an island soil.</title>
        <authorList>
            <person name="Kim Y.S."/>
            <person name="Kim S.B."/>
        </authorList>
    </citation>
    <scope>NUCLEOTIDE SEQUENCE [LARGE SCALE GENOMIC DNA]</scope>
    <source>
        <strain evidence="2 3">MMS17-SY073</strain>
    </source>
</reference>
<evidence type="ECO:0000313" key="3">
    <source>
        <dbReference type="Proteomes" id="UP000271469"/>
    </source>
</evidence>
<gene>
    <name evidence="2" type="ORF">D7316_01677</name>
</gene>
<evidence type="ECO:0000256" key="1">
    <source>
        <dbReference type="SAM" id="MobiDB-lite"/>
    </source>
</evidence>
<keyword evidence="3" id="KW-1185">Reference proteome</keyword>
<organism evidence="2 3">
    <name type="scientific">Gordonia insulae</name>
    <dbReference type="NCBI Taxonomy" id="2420509"/>
    <lineage>
        <taxon>Bacteria</taxon>
        <taxon>Bacillati</taxon>
        <taxon>Actinomycetota</taxon>
        <taxon>Actinomycetes</taxon>
        <taxon>Mycobacteriales</taxon>
        <taxon>Gordoniaceae</taxon>
        <taxon>Gordonia</taxon>
    </lineage>
</organism>
<feature type="compositionally biased region" description="Acidic residues" evidence="1">
    <location>
        <begin position="141"/>
        <end position="151"/>
    </location>
</feature>
<dbReference type="Proteomes" id="UP000271469">
    <property type="component" value="Chromosome"/>
</dbReference>
<feature type="region of interest" description="Disordered" evidence="1">
    <location>
        <begin position="68"/>
        <end position="151"/>
    </location>
</feature>